<evidence type="ECO:0000313" key="2">
    <source>
        <dbReference type="Proteomes" id="UP000217790"/>
    </source>
</evidence>
<dbReference type="OrthoDB" id="3263651at2759"/>
<keyword evidence="2" id="KW-1185">Reference proteome</keyword>
<sequence>MGIPLSSTQRALPPTSWNGPPIRDYGLCYNAQRSSHPRGFLRTPSAWKLRLVRRSTARFLPQITTMPNSPSFAAMQKSWTWFPYQESMLDVIPSVAQSVRQRDQQRCFITGTTASTDLVWMFPPCFAHLVRSISVYNSCTHISSVDYLP</sequence>
<evidence type="ECO:0000313" key="1">
    <source>
        <dbReference type="EMBL" id="PBK83554.1"/>
    </source>
</evidence>
<name>A0A2H3CQ86_ARMGA</name>
<accession>A0A2H3CQ86</accession>
<dbReference type="AlphaFoldDB" id="A0A2H3CQ86"/>
<proteinExistence type="predicted"/>
<dbReference type="Proteomes" id="UP000217790">
    <property type="component" value="Unassembled WGS sequence"/>
</dbReference>
<reference evidence="2" key="1">
    <citation type="journal article" date="2017" name="Nat. Ecol. Evol.">
        <title>Genome expansion and lineage-specific genetic innovations in the forest pathogenic fungi Armillaria.</title>
        <authorList>
            <person name="Sipos G."/>
            <person name="Prasanna A.N."/>
            <person name="Walter M.C."/>
            <person name="O'Connor E."/>
            <person name="Balint B."/>
            <person name="Krizsan K."/>
            <person name="Kiss B."/>
            <person name="Hess J."/>
            <person name="Varga T."/>
            <person name="Slot J."/>
            <person name="Riley R."/>
            <person name="Boka B."/>
            <person name="Rigling D."/>
            <person name="Barry K."/>
            <person name="Lee J."/>
            <person name="Mihaltcheva S."/>
            <person name="LaButti K."/>
            <person name="Lipzen A."/>
            <person name="Waldron R."/>
            <person name="Moloney N.M."/>
            <person name="Sperisen C."/>
            <person name="Kredics L."/>
            <person name="Vagvoelgyi C."/>
            <person name="Patrignani A."/>
            <person name="Fitzpatrick D."/>
            <person name="Nagy I."/>
            <person name="Doyle S."/>
            <person name="Anderson J.B."/>
            <person name="Grigoriev I.V."/>
            <person name="Gueldener U."/>
            <person name="Muensterkoetter M."/>
            <person name="Nagy L.G."/>
        </authorList>
    </citation>
    <scope>NUCLEOTIDE SEQUENCE [LARGE SCALE GENOMIC DNA]</scope>
    <source>
        <strain evidence="2">Ar21-2</strain>
    </source>
</reference>
<protein>
    <submittedName>
        <fullName evidence="1">Uncharacterized protein</fullName>
    </submittedName>
</protein>
<gene>
    <name evidence="1" type="ORF">ARMGADRAFT_674128</name>
</gene>
<dbReference type="EMBL" id="KZ293706">
    <property type="protein sequence ID" value="PBK83554.1"/>
    <property type="molecule type" value="Genomic_DNA"/>
</dbReference>
<organism evidence="1 2">
    <name type="scientific">Armillaria gallica</name>
    <name type="common">Bulbous honey fungus</name>
    <name type="synonym">Armillaria bulbosa</name>
    <dbReference type="NCBI Taxonomy" id="47427"/>
    <lineage>
        <taxon>Eukaryota</taxon>
        <taxon>Fungi</taxon>
        <taxon>Dikarya</taxon>
        <taxon>Basidiomycota</taxon>
        <taxon>Agaricomycotina</taxon>
        <taxon>Agaricomycetes</taxon>
        <taxon>Agaricomycetidae</taxon>
        <taxon>Agaricales</taxon>
        <taxon>Marasmiineae</taxon>
        <taxon>Physalacriaceae</taxon>
        <taxon>Armillaria</taxon>
    </lineage>
</organism>
<dbReference type="InParanoid" id="A0A2H3CQ86"/>